<dbReference type="PANTHER" id="PTHR34697">
    <property type="entry name" value="PHOSPHATIDYLGLYCEROL LYSYLTRANSFERASE"/>
    <property type="match status" value="1"/>
</dbReference>
<evidence type="ECO:0000313" key="9">
    <source>
        <dbReference type="Proteomes" id="UP000018851"/>
    </source>
</evidence>
<dbReference type="GO" id="GO:0055091">
    <property type="term" value="P:phospholipid homeostasis"/>
    <property type="evidence" value="ECO:0007669"/>
    <property type="project" value="TreeGrafter"/>
</dbReference>
<protein>
    <recommendedName>
        <fullName evidence="7">Phosphatidylglycerol lysyltransferase C-terminal domain-containing protein</fullName>
    </recommendedName>
</protein>
<dbReference type="STRING" id="1123269.NX02_07060"/>
<sequence length="862" mass="91844">MIASGIVALRMLAARHRRRIEAVGVLLAALLGFAALHALLAEVHPHAIAAALRAVDPMRVAAALMLTAASYAMLTLYDVVALRAIGRPLPYRTAAFAAFTSYTLSHNLGFAWLTGGSARYRIYTAAGLDGGDVVRVITMASLAFWMGVVVLAGGALILHAAPLALGGFSIAPTLQHLIGGGISVAAVLLLALLPGRHRRPRRLPSRGSALALLGISAVDLAAASAALLVLAPGASASLFPAFFLAYALAIVIALLAHVPGGVGVFEAAMLALLPQLPPPALLAALIAYRLIYYLLPLALAGLLLALQERRQLQRPINAAAGIARFVMRGTAPALLAALVFAGGVVLLVSGSLPAEPARLNLLRHIVPLPFVETSHIAASLAGTGLLLLAPALFRRLDAAFLLARALLIAGAAFSVAKGIDYEEAAILLAVAALLQLSRGAFYRRTALTAALGTPRTGVPIAVAIGLSVWVGFFSYKHVAYQNDLWWEFAWHGDASRFLRASFAIAVALVCVAVLRLFAHPDTTVPSTAVDEQAAATALAHSPRSDAMLAYTGDKRFLRSPSGPAMLMYQVQGRSWIVMGDPIGARADWPDLLWMIRERSDAAQGRLLLYQISLDAVPLAIDLGLQLVKYGEEARVALAGFTLDGAEMKSLRYAERRAIREGASFEIVPRAAVAPLMPELRAVSDAWLDAKGHDEKAFSIGRFDPAYLTRFDCAVVRHEGRIVAFANVWGTEEREELSVDLMRHADAAPYGTMDFLFVQLMKWGREQGYGWFNLGLAPLSGIEARRLAPIWAQVGHLLYRHGEALYGFEGLRAYKEKFAPVWSPRYIAAPHGVGLARALIDLQTLVGGGAGSVARRARLALAA</sequence>
<feature type="domain" description="Phosphatidylglycerol lysyltransferase C-terminal" evidence="7">
    <location>
        <begin position="539"/>
        <end position="827"/>
    </location>
</feature>
<dbReference type="SUPFAM" id="SSF55729">
    <property type="entry name" value="Acyl-CoA N-acyltransferases (Nat)"/>
    <property type="match status" value="1"/>
</dbReference>
<feature type="transmembrane region" description="Helical" evidence="6">
    <location>
        <begin position="94"/>
        <end position="113"/>
    </location>
</feature>
<keyword evidence="2" id="KW-1003">Cell membrane</keyword>
<dbReference type="eggNOG" id="COG0392">
    <property type="taxonomic scope" value="Bacteria"/>
</dbReference>
<dbReference type="KEGG" id="ssan:NX02_07060"/>
<dbReference type="Proteomes" id="UP000018851">
    <property type="component" value="Chromosome"/>
</dbReference>
<dbReference type="PATRIC" id="fig|1123269.5.peg.1367"/>
<feature type="transmembrane region" description="Helical" evidence="6">
    <location>
        <begin position="177"/>
        <end position="195"/>
    </location>
</feature>
<dbReference type="GO" id="GO:0016755">
    <property type="term" value="F:aminoacyltransferase activity"/>
    <property type="evidence" value="ECO:0007669"/>
    <property type="project" value="TreeGrafter"/>
</dbReference>
<dbReference type="GO" id="GO:0005886">
    <property type="term" value="C:plasma membrane"/>
    <property type="evidence" value="ECO:0007669"/>
    <property type="project" value="UniProtKB-SubCell"/>
</dbReference>
<feature type="transmembrane region" description="Helical" evidence="6">
    <location>
        <begin position="60"/>
        <end position="82"/>
    </location>
</feature>
<feature type="transmembrane region" description="Helical" evidence="6">
    <location>
        <begin position="497"/>
        <end position="518"/>
    </location>
</feature>
<evidence type="ECO:0000256" key="2">
    <source>
        <dbReference type="ARBA" id="ARBA00022475"/>
    </source>
</evidence>
<dbReference type="EMBL" id="CP006644">
    <property type="protein sequence ID" value="AHE53139.1"/>
    <property type="molecule type" value="Genomic_DNA"/>
</dbReference>
<accession>W0A5B3</accession>
<dbReference type="eggNOG" id="COG2898">
    <property type="taxonomic scope" value="Bacteria"/>
</dbReference>
<feature type="transmembrane region" description="Helical" evidence="6">
    <location>
        <begin position="142"/>
        <end position="165"/>
    </location>
</feature>
<organism evidence="8 9">
    <name type="scientific">Sphingomonas sanxanigenens DSM 19645 = NX02</name>
    <dbReference type="NCBI Taxonomy" id="1123269"/>
    <lineage>
        <taxon>Bacteria</taxon>
        <taxon>Pseudomonadati</taxon>
        <taxon>Pseudomonadota</taxon>
        <taxon>Alphaproteobacteria</taxon>
        <taxon>Sphingomonadales</taxon>
        <taxon>Sphingomonadaceae</taxon>
        <taxon>Sphingomonas</taxon>
    </lineage>
</organism>
<evidence type="ECO:0000256" key="6">
    <source>
        <dbReference type="SAM" id="Phobius"/>
    </source>
</evidence>
<dbReference type="Pfam" id="PF09924">
    <property type="entry name" value="LPG_synthase_C"/>
    <property type="match status" value="1"/>
</dbReference>
<dbReference type="InterPro" id="IPR016181">
    <property type="entry name" value="Acyl_CoA_acyltransferase"/>
</dbReference>
<dbReference type="InterPro" id="IPR024320">
    <property type="entry name" value="LPG_synthase_C"/>
</dbReference>
<evidence type="ECO:0000313" key="8">
    <source>
        <dbReference type="EMBL" id="AHE53139.1"/>
    </source>
</evidence>
<dbReference type="HOGENOM" id="CLU_008255_7_0_5"/>
<feature type="transmembrane region" description="Helical" evidence="6">
    <location>
        <begin position="374"/>
        <end position="393"/>
    </location>
</feature>
<evidence type="ECO:0000256" key="1">
    <source>
        <dbReference type="ARBA" id="ARBA00004651"/>
    </source>
</evidence>
<reference evidence="8 9" key="1">
    <citation type="submission" date="2013-07" db="EMBL/GenBank/DDBJ databases">
        <title>Completed genome of Sphingomonas sanxanigenens NX02.</title>
        <authorList>
            <person name="Ma T."/>
            <person name="Huang H."/>
            <person name="Wu M."/>
            <person name="Li X."/>
            <person name="Li G."/>
        </authorList>
    </citation>
    <scope>NUCLEOTIDE SEQUENCE [LARGE SCALE GENOMIC DNA]</scope>
    <source>
        <strain evidence="8 9">NX02</strain>
    </source>
</reference>
<dbReference type="AlphaFoldDB" id="W0A5B3"/>
<evidence type="ECO:0000256" key="4">
    <source>
        <dbReference type="ARBA" id="ARBA00022989"/>
    </source>
</evidence>
<keyword evidence="9" id="KW-1185">Reference proteome</keyword>
<feature type="transmembrane region" description="Helical" evidence="6">
    <location>
        <begin position="456"/>
        <end position="477"/>
    </location>
</feature>
<dbReference type="PANTHER" id="PTHR34697:SF2">
    <property type="entry name" value="PHOSPHATIDYLGLYCEROL LYSYLTRANSFERASE"/>
    <property type="match status" value="1"/>
</dbReference>
<feature type="transmembrane region" description="Helical" evidence="6">
    <location>
        <begin position="207"/>
        <end position="231"/>
    </location>
</feature>
<feature type="transmembrane region" description="Helical" evidence="6">
    <location>
        <begin position="400"/>
        <end position="419"/>
    </location>
</feature>
<feature type="transmembrane region" description="Helical" evidence="6">
    <location>
        <begin position="280"/>
        <end position="306"/>
    </location>
</feature>
<evidence type="ECO:0000256" key="5">
    <source>
        <dbReference type="ARBA" id="ARBA00023136"/>
    </source>
</evidence>
<evidence type="ECO:0000259" key="7">
    <source>
        <dbReference type="Pfam" id="PF09924"/>
    </source>
</evidence>
<feature type="transmembrane region" description="Helical" evidence="6">
    <location>
        <begin position="333"/>
        <end position="354"/>
    </location>
</feature>
<keyword evidence="5 6" id="KW-0472">Membrane</keyword>
<feature type="transmembrane region" description="Helical" evidence="6">
    <location>
        <begin position="20"/>
        <end position="40"/>
    </location>
</feature>
<evidence type="ECO:0000256" key="3">
    <source>
        <dbReference type="ARBA" id="ARBA00022692"/>
    </source>
</evidence>
<dbReference type="RefSeq" id="WP_425424033.1">
    <property type="nucleotide sequence ID" value="NZ_CP006644.1"/>
</dbReference>
<name>W0A5B3_9SPHN</name>
<dbReference type="NCBIfam" id="NF033480">
    <property type="entry name" value="bifunc_MprF"/>
    <property type="match status" value="1"/>
</dbReference>
<feature type="transmembrane region" description="Helical" evidence="6">
    <location>
        <begin position="238"/>
        <end position="260"/>
    </location>
</feature>
<dbReference type="InterPro" id="IPR051211">
    <property type="entry name" value="PG_lysyltransferase"/>
</dbReference>
<keyword evidence="3 6" id="KW-0812">Transmembrane</keyword>
<keyword evidence="4 6" id="KW-1133">Transmembrane helix</keyword>
<proteinExistence type="predicted"/>
<gene>
    <name evidence="8" type="ORF">NX02_07060</name>
</gene>
<comment type="subcellular location">
    <subcellularLocation>
        <location evidence="1">Cell membrane</location>
        <topology evidence="1">Multi-pass membrane protein</topology>
    </subcellularLocation>
</comment>